<comment type="caution">
    <text evidence="1">The sequence shown here is derived from an EMBL/GenBank/DDBJ whole genome shotgun (WGS) entry which is preliminary data.</text>
</comment>
<dbReference type="EMBL" id="AQPN01000109">
    <property type="protein sequence ID" value="EOR93614.1"/>
    <property type="molecule type" value="Genomic_DNA"/>
</dbReference>
<reference evidence="1 2" key="1">
    <citation type="journal article" date="2013" name="Genome Announc.">
        <title>Draft Genome Sequence of Arcticibacter svalbardensis Strain MN12-7T, a Member of the Family Sphingobacteriaceae Isolated from an Arctic Soil Sample.</title>
        <authorList>
            <person name="Shivaji S."/>
            <person name="Ara S."/>
            <person name="Prasad S."/>
            <person name="Manasa B.P."/>
            <person name="Begum Z."/>
            <person name="Singh A."/>
            <person name="Kumar Pinnaka A."/>
        </authorList>
    </citation>
    <scope>NUCLEOTIDE SEQUENCE [LARGE SCALE GENOMIC DNA]</scope>
    <source>
        <strain evidence="1 2">MN12-7</strain>
    </source>
</reference>
<accession>R9GXC8</accession>
<proteinExistence type="predicted"/>
<evidence type="ECO:0000313" key="1">
    <source>
        <dbReference type="EMBL" id="EOR93614.1"/>
    </source>
</evidence>
<dbReference type="AlphaFoldDB" id="R9GXC8"/>
<keyword evidence="2" id="KW-1185">Reference proteome</keyword>
<protein>
    <submittedName>
        <fullName evidence="1">Uncharacterized protein</fullName>
    </submittedName>
</protein>
<gene>
    <name evidence="1" type="ORF">ADIARSV_3198</name>
</gene>
<evidence type="ECO:0000313" key="2">
    <source>
        <dbReference type="Proteomes" id="UP000014174"/>
    </source>
</evidence>
<dbReference type="STRING" id="1150600.ADIARSV_3198"/>
<name>R9GXC8_9SPHI</name>
<organism evidence="1 2">
    <name type="scientific">Arcticibacter svalbardensis MN12-7</name>
    <dbReference type="NCBI Taxonomy" id="1150600"/>
    <lineage>
        <taxon>Bacteria</taxon>
        <taxon>Pseudomonadati</taxon>
        <taxon>Bacteroidota</taxon>
        <taxon>Sphingobacteriia</taxon>
        <taxon>Sphingobacteriales</taxon>
        <taxon>Sphingobacteriaceae</taxon>
        <taxon>Arcticibacter</taxon>
    </lineage>
</organism>
<dbReference type="Proteomes" id="UP000014174">
    <property type="component" value="Unassembled WGS sequence"/>
</dbReference>
<sequence length="65" mass="7532">MIFSNLKETPILNELVEEDDCIVASYAKTIKSDPKFYVLPKKMVITPDSSYIEFDLINKYKLKLS</sequence>